<dbReference type="InterPro" id="IPR055268">
    <property type="entry name" value="PCB-like"/>
</dbReference>
<dbReference type="EMBL" id="APQM01000002">
    <property type="protein sequence ID" value="EOQ70895.1"/>
    <property type="molecule type" value="Genomic_DNA"/>
</dbReference>
<dbReference type="Proteomes" id="UP000014024">
    <property type="component" value="Unassembled WGS sequence"/>
</dbReference>
<evidence type="ECO:0000313" key="5">
    <source>
        <dbReference type="EMBL" id="EOQ70895.1"/>
    </source>
</evidence>
<dbReference type="GO" id="GO:0005524">
    <property type="term" value="F:ATP binding"/>
    <property type="evidence" value="ECO:0007669"/>
    <property type="project" value="UniProtKB-KW"/>
</dbReference>
<feature type="domain" description="Biotin carboxylation" evidence="4">
    <location>
        <begin position="8"/>
        <end position="91"/>
    </location>
</feature>
<dbReference type="AlphaFoldDB" id="R8YN97"/>
<dbReference type="InterPro" id="IPR016185">
    <property type="entry name" value="PreATP-grasp_dom_sf"/>
</dbReference>
<dbReference type="InterPro" id="IPR005481">
    <property type="entry name" value="BC-like_N"/>
</dbReference>
<dbReference type="Pfam" id="PF00289">
    <property type="entry name" value="Biotin_carb_N"/>
    <property type="match status" value="1"/>
</dbReference>
<dbReference type="GO" id="GO:0006094">
    <property type="term" value="P:gluconeogenesis"/>
    <property type="evidence" value="ECO:0007669"/>
    <property type="project" value="TreeGrafter"/>
</dbReference>
<dbReference type="PROSITE" id="PS50979">
    <property type="entry name" value="BC"/>
    <property type="match status" value="1"/>
</dbReference>
<reference evidence="5 6" key="1">
    <citation type="submission" date="2013-02" db="EMBL/GenBank/DDBJ databases">
        <title>The Genome Sequence of Acinetobacter sp. ANC 4050.</title>
        <authorList>
            <consortium name="The Broad Institute Genome Sequencing Platform"/>
            <consortium name="The Broad Institute Genome Sequencing Center for Infectious Disease"/>
            <person name="Cerqueira G."/>
            <person name="Feldgarden M."/>
            <person name="Courvalin P."/>
            <person name="Perichon B."/>
            <person name="Grillot-Courvalin C."/>
            <person name="Clermont D."/>
            <person name="Rocha E."/>
            <person name="Yoon E.-J."/>
            <person name="Nemec A."/>
            <person name="Walker B."/>
            <person name="Young S.K."/>
            <person name="Zeng Q."/>
            <person name="Gargeya S."/>
            <person name="Fitzgerald M."/>
            <person name="Haas B."/>
            <person name="Abouelleil A."/>
            <person name="Alvarado L."/>
            <person name="Arachchi H.M."/>
            <person name="Berlin A.M."/>
            <person name="Chapman S.B."/>
            <person name="Dewar J."/>
            <person name="Goldberg J."/>
            <person name="Griggs A."/>
            <person name="Gujja S."/>
            <person name="Hansen M."/>
            <person name="Howarth C."/>
            <person name="Imamovic A."/>
            <person name="Larimer J."/>
            <person name="McCowan C."/>
            <person name="Murphy C."/>
            <person name="Neiman D."/>
            <person name="Pearson M."/>
            <person name="Priest M."/>
            <person name="Roberts A."/>
            <person name="Saif S."/>
            <person name="Shea T."/>
            <person name="Sisk P."/>
            <person name="Sykes S."/>
            <person name="Wortman J."/>
            <person name="Nusbaum C."/>
            <person name="Birren B."/>
        </authorList>
    </citation>
    <scope>NUCLEOTIDE SEQUENCE [LARGE SCALE GENOMIC DNA]</scope>
    <source>
        <strain evidence="5 6">ANC 4050</strain>
    </source>
</reference>
<gene>
    <name evidence="5" type="ORF">F931_00805</name>
</gene>
<dbReference type="GO" id="GO:0004736">
    <property type="term" value="F:pyruvate carboxylase activity"/>
    <property type="evidence" value="ECO:0007669"/>
    <property type="project" value="TreeGrafter"/>
</dbReference>
<proteinExistence type="predicted"/>
<protein>
    <recommendedName>
        <fullName evidence="4">Biotin carboxylation domain-containing protein</fullName>
    </recommendedName>
</protein>
<accession>R8YN97</accession>
<dbReference type="SUPFAM" id="SSF52440">
    <property type="entry name" value="PreATP-grasp domain"/>
    <property type="match status" value="1"/>
</dbReference>
<dbReference type="InterPro" id="IPR011764">
    <property type="entry name" value="Biotin_carboxylation_dom"/>
</dbReference>
<evidence type="ECO:0000259" key="4">
    <source>
        <dbReference type="PROSITE" id="PS50979"/>
    </source>
</evidence>
<evidence type="ECO:0000256" key="3">
    <source>
        <dbReference type="ARBA" id="ARBA00022840"/>
    </source>
</evidence>
<name>R8YN97_ACIPI</name>
<dbReference type="PANTHER" id="PTHR43778">
    <property type="entry name" value="PYRUVATE CARBOXYLASE"/>
    <property type="match status" value="1"/>
</dbReference>
<keyword evidence="1" id="KW-0436">Ligase</keyword>
<dbReference type="RefSeq" id="WP_016140876.1">
    <property type="nucleotide sequence ID" value="NZ_KB976987.1"/>
</dbReference>
<comment type="caution">
    <text evidence="5">The sequence shown here is derived from an EMBL/GenBank/DDBJ whole genome shotgun (WGS) entry which is preliminary data.</text>
</comment>
<keyword evidence="3" id="KW-0067">ATP-binding</keyword>
<keyword evidence="2" id="KW-0547">Nucleotide-binding</keyword>
<evidence type="ECO:0000256" key="2">
    <source>
        <dbReference type="ARBA" id="ARBA00022741"/>
    </source>
</evidence>
<organism evidence="5 6">
    <name type="scientific">Acinetobacter pittii ANC 4050</name>
    <dbReference type="NCBI Taxonomy" id="1217691"/>
    <lineage>
        <taxon>Bacteria</taxon>
        <taxon>Pseudomonadati</taxon>
        <taxon>Pseudomonadota</taxon>
        <taxon>Gammaproteobacteria</taxon>
        <taxon>Moraxellales</taxon>
        <taxon>Moraxellaceae</taxon>
        <taxon>Acinetobacter</taxon>
        <taxon>Acinetobacter calcoaceticus/baumannii complex</taxon>
    </lineage>
</organism>
<sequence length="91" mass="10113">MVKEMIKPIQKILIANRGEIAIRVMRAATEMGIRTVAIYAEEDKFALHRFKSDEAYRVGAGKKPIAAYLDIEDIIRIALEAGVDAIHPGYG</sequence>
<dbReference type="Gene3D" id="3.40.50.20">
    <property type="match status" value="1"/>
</dbReference>
<dbReference type="GO" id="GO:0005737">
    <property type="term" value="C:cytoplasm"/>
    <property type="evidence" value="ECO:0007669"/>
    <property type="project" value="TreeGrafter"/>
</dbReference>
<evidence type="ECO:0000313" key="6">
    <source>
        <dbReference type="Proteomes" id="UP000014024"/>
    </source>
</evidence>
<evidence type="ECO:0000256" key="1">
    <source>
        <dbReference type="ARBA" id="ARBA00022598"/>
    </source>
</evidence>
<feature type="non-terminal residue" evidence="5">
    <location>
        <position position="91"/>
    </location>
</feature>
<dbReference type="PANTHER" id="PTHR43778:SF2">
    <property type="entry name" value="PYRUVATE CARBOXYLASE, MITOCHONDRIAL"/>
    <property type="match status" value="1"/>
</dbReference>
<dbReference type="HOGENOM" id="CLU_000395_3_5_6"/>